<dbReference type="PANTHER" id="PTHR36696:SF1">
    <property type="entry name" value="EF-HAND DOMAIN-CONTAINING PROTEIN"/>
    <property type="match status" value="1"/>
</dbReference>
<dbReference type="EMBL" id="JAODUP010000071">
    <property type="protein sequence ID" value="KAK2163962.1"/>
    <property type="molecule type" value="Genomic_DNA"/>
</dbReference>
<sequence length="178" mass="20399">MNHGDHSSQKTLFNTWSQGRLALSQQSSRFELPMDMKVLETMKPTEYLSKYCVVTSKRQWLYEKIYLKHKEPKLGGLSLKGLDKALKEALVDTVTSDDVSEIIQLVGLTNSSKIDQKLFTGMAAMTERMLYPKFLTDDTQNIKDHKKEKIECADFCALDWKLHGVQVNPPMKKLLESL</sequence>
<evidence type="ECO:0000313" key="2">
    <source>
        <dbReference type="Proteomes" id="UP001208570"/>
    </source>
</evidence>
<reference evidence="1" key="1">
    <citation type="journal article" date="2023" name="Mol. Biol. Evol.">
        <title>Third-Generation Sequencing Reveals the Adaptive Role of the Epigenome in Three Deep-Sea Polychaetes.</title>
        <authorList>
            <person name="Perez M."/>
            <person name="Aroh O."/>
            <person name="Sun Y."/>
            <person name="Lan Y."/>
            <person name="Juniper S.K."/>
            <person name="Young C.R."/>
            <person name="Angers B."/>
            <person name="Qian P.Y."/>
        </authorList>
    </citation>
    <scope>NUCLEOTIDE SEQUENCE</scope>
    <source>
        <strain evidence="1">P08H-3</strain>
    </source>
</reference>
<evidence type="ECO:0000313" key="1">
    <source>
        <dbReference type="EMBL" id="KAK2163962.1"/>
    </source>
</evidence>
<dbReference type="AlphaFoldDB" id="A0AAD9K315"/>
<dbReference type="Proteomes" id="UP001208570">
    <property type="component" value="Unassembled WGS sequence"/>
</dbReference>
<gene>
    <name evidence="1" type="ORF">LSH36_71g01027</name>
</gene>
<comment type="caution">
    <text evidence="1">The sequence shown here is derived from an EMBL/GenBank/DDBJ whole genome shotgun (WGS) entry which is preliminary data.</text>
</comment>
<name>A0AAD9K315_9ANNE</name>
<dbReference type="PANTHER" id="PTHR36696">
    <property type="entry name" value="AGAP012002-PA"/>
    <property type="match status" value="1"/>
</dbReference>
<protein>
    <submittedName>
        <fullName evidence="1">Uncharacterized protein</fullName>
    </submittedName>
</protein>
<proteinExistence type="predicted"/>
<accession>A0AAD9K315</accession>
<keyword evidence="2" id="KW-1185">Reference proteome</keyword>
<organism evidence="1 2">
    <name type="scientific">Paralvinella palmiformis</name>
    <dbReference type="NCBI Taxonomy" id="53620"/>
    <lineage>
        <taxon>Eukaryota</taxon>
        <taxon>Metazoa</taxon>
        <taxon>Spiralia</taxon>
        <taxon>Lophotrochozoa</taxon>
        <taxon>Annelida</taxon>
        <taxon>Polychaeta</taxon>
        <taxon>Sedentaria</taxon>
        <taxon>Canalipalpata</taxon>
        <taxon>Terebellida</taxon>
        <taxon>Terebelliformia</taxon>
        <taxon>Alvinellidae</taxon>
        <taxon>Paralvinella</taxon>
    </lineage>
</organism>